<accession>B4HCZ4</accession>
<dbReference type="EMBL" id="CH479576">
    <property type="protein sequence ID" value="EDW34846.1"/>
    <property type="molecule type" value="Genomic_DNA"/>
</dbReference>
<gene>
    <name evidence="2" type="primary">Dper\GL24800</name>
    <name evidence="2" type="ORF">Dper_GL24800</name>
</gene>
<evidence type="ECO:0000313" key="2">
    <source>
        <dbReference type="EMBL" id="EDW34846.1"/>
    </source>
</evidence>
<proteinExistence type="predicted"/>
<name>B4HCZ4_DROPE</name>
<organism evidence="3">
    <name type="scientific">Drosophila persimilis</name>
    <name type="common">Fruit fly</name>
    <dbReference type="NCBI Taxonomy" id="7234"/>
    <lineage>
        <taxon>Eukaryota</taxon>
        <taxon>Metazoa</taxon>
        <taxon>Ecdysozoa</taxon>
        <taxon>Arthropoda</taxon>
        <taxon>Hexapoda</taxon>
        <taxon>Insecta</taxon>
        <taxon>Pterygota</taxon>
        <taxon>Neoptera</taxon>
        <taxon>Endopterygota</taxon>
        <taxon>Diptera</taxon>
        <taxon>Brachycera</taxon>
        <taxon>Muscomorpha</taxon>
        <taxon>Ephydroidea</taxon>
        <taxon>Drosophilidae</taxon>
        <taxon>Drosophila</taxon>
        <taxon>Sophophora</taxon>
    </lineage>
</organism>
<dbReference type="HOGENOM" id="CLU_2443154_0_0_1"/>
<evidence type="ECO:0000313" key="3">
    <source>
        <dbReference type="Proteomes" id="UP000008744"/>
    </source>
</evidence>
<evidence type="ECO:0000256" key="1">
    <source>
        <dbReference type="SAM" id="MobiDB-lite"/>
    </source>
</evidence>
<reference evidence="2 3" key="1">
    <citation type="journal article" date="2007" name="Nature">
        <title>Evolution of genes and genomes on the Drosophila phylogeny.</title>
        <authorList>
            <consortium name="Drosophila 12 Genomes Consortium"/>
            <person name="Clark A.G."/>
            <person name="Eisen M.B."/>
            <person name="Smith D.R."/>
            <person name="Bergman C.M."/>
            <person name="Oliver B."/>
            <person name="Markow T.A."/>
            <person name="Kaufman T.C."/>
            <person name="Kellis M."/>
            <person name="Gelbart W."/>
            <person name="Iyer V.N."/>
            <person name="Pollard D.A."/>
            <person name="Sackton T.B."/>
            <person name="Larracuente A.M."/>
            <person name="Singh N.D."/>
            <person name="Abad J.P."/>
            <person name="Abt D.N."/>
            <person name="Adryan B."/>
            <person name="Aguade M."/>
            <person name="Akashi H."/>
            <person name="Anderson W.W."/>
            <person name="Aquadro C.F."/>
            <person name="Ardell D.H."/>
            <person name="Arguello R."/>
            <person name="Artieri C.G."/>
            <person name="Barbash D.A."/>
            <person name="Barker D."/>
            <person name="Barsanti P."/>
            <person name="Batterham P."/>
            <person name="Batzoglou S."/>
            <person name="Begun D."/>
            <person name="Bhutkar A."/>
            <person name="Blanco E."/>
            <person name="Bosak S.A."/>
            <person name="Bradley R.K."/>
            <person name="Brand A.D."/>
            <person name="Brent M.R."/>
            <person name="Brooks A.N."/>
            <person name="Brown R.H."/>
            <person name="Butlin R.K."/>
            <person name="Caggese C."/>
            <person name="Calvi B.R."/>
            <person name="Bernardo de Carvalho A."/>
            <person name="Caspi A."/>
            <person name="Castrezana S."/>
            <person name="Celniker S.E."/>
            <person name="Chang J.L."/>
            <person name="Chapple C."/>
            <person name="Chatterji S."/>
            <person name="Chinwalla A."/>
            <person name="Civetta A."/>
            <person name="Clifton S.W."/>
            <person name="Comeron J.M."/>
            <person name="Costello J.C."/>
            <person name="Coyne J.A."/>
            <person name="Daub J."/>
            <person name="David R.G."/>
            <person name="Delcher A.L."/>
            <person name="Delehaunty K."/>
            <person name="Do C.B."/>
            <person name="Ebling H."/>
            <person name="Edwards K."/>
            <person name="Eickbush T."/>
            <person name="Evans J.D."/>
            <person name="Filipski A."/>
            <person name="Findeiss S."/>
            <person name="Freyhult E."/>
            <person name="Fulton L."/>
            <person name="Fulton R."/>
            <person name="Garcia A.C."/>
            <person name="Gardiner A."/>
            <person name="Garfield D.A."/>
            <person name="Garvin B.E."/>
            <person name="Gibson G."/>
            <person name="Gilbert D."/>
            <person name="Gnerre S."/>
            <person name="Godfrey J."/>
            <person name="Good R."/>
            <person name="Gotea V."/>
            <person name="Gravely B."/>
            <person name="Greenberg A.J."/>
            <person name="Griffiths-Jones S."/>
            <person name="Gross S."/>
            <person name="Guigo R."/>
            <person name="Gustafson E.A."/>
            <person name="Haerty W."/>
            <person name="Hahn M.W."/>
            <person name="Halligan D.L."/>
            <person name="Halpern A.L."/>
            <person name="Halter G.M."/>
            <person name="Han M.V."/>
            <person name="Heger A."/>
            <person name="Hillier L."/>
            <person name="Hinrichs A.S."/>
            <person name="Holmes I."/>
            <person name="Hoskins R.A."/>
            <person name="Hubisz M.J."/>
            <person name="Hultmark D."/>
            <person name="Huntley M.A."/>
            <person name="Jaffe D.B."/>
            <person name="Jagadeeshan S."/>
            <person name="Jeck W.R."/>
            <person name="Johnson J."/>
            <person name="Jones C.D."/>
            <person name="Jordan W.C."/>
            <person name="Karpen G.H."/>
            <person name="Kataoka E."/>
            <person name="Keightley P.D."/>
            <person name="Kheradpour P."/>
            <person name="Kirkness E.F."/>
            <person name="Koerich L.B."/>
            <person name="Kristiansen K."/>
            <person name="Kudrna D."/>
            <person name="Kulathinal R.J."/>
            <person name="Kumar S."/>
            <person name="Kwok R."/>
            <person name="Lander E."/>
            <person name="Langley C.H."/>
            <person name="Lapoint R."/>
            <person name="Lazzaro B.P."/>
            <person name="Lee S.J."/>
            <person name="Levesque L."/>
            <person name="Li R."/>
            <person name="Lin C.F."/>
            <person name="Lin M.F."/>
            <person name="Lindblad-Toh K."/>
            <person name="Llopart A."/>
            <person name="Long M."/>
            <person name="Low L."/>
            <person name="Lozovsky E."/>
            <person name="Lu J."/>
            <person name="Luo M."/>
            <person name="Machado C.A."/>
            <person name="Makalowski W."/>
            <person name="Marzo M."/>
            <person name="Matsuda M."/>
            <person name="Matzkin L."/>
            <person name="McAllister B."/>
            <person name="McBride C.S."/>
            <person name="McKernan B."/>
            <person name="McKernan K."/>
            <person name="Mendez-Lago M."/>
            <person name="Minx P."/>
            <person name="Mollenhauer M.U."/>
            <person name="Montooth K."/>
            <person name="Mount S.M."/>
            <person name="Mu X."/>
            <person name="Myers E."/>
            <person name="Negre B."/>
            <person name="Newfeld S."/>
            <person name="Nielsen R."/>
            <person name="Noor M.A."/>
            <person name="O'Grady P."/>
            <person name="Pachter L."/>
            <person name="Papaceit M."/>
            <person name="Parisi M.J."/>
            <person name="Parisi M."/>
            <person name="Parts L."/>
            <person name="Pedersen J.S."/>
            <person name="Pesole G."/>
            <person name="Phillippy A.M."/>
            <person name="Ponting C.P."/>
            <person name="Pop M."/>
            <person name="Porcelli D."/>
            <person name="Powell J.R."/>
            <person name="Prohaska S."/>
            <person name="Pruitt K."/>
            <person name="Puig M."/>
            <person name="Quesneville H."/>
            <person name="Ram K.R."/>
            <person name="Rand D."/>
            <person name="Rasmussen M.D."/>
            <person name="Reed L.K."/>
            <person name="Reenan R."/>
            <person name="Reily A."/>
            <person name="Remington K.A."/>
            <person name="Rieger T.T."/>
            <person name="Ritchie M.G."/>
            <person name="Robin C."/>
            <person name="Rogers Y.H."/>
            <person name="Rohde C."/>
            <person name="Rozas J."/>
            <person name="Rubenfield M.J."/>
            <person name="Ruiz A."/>
            <person name="Russo S."/>
            <person name="Salzberg S.L."/>
            <person name="Sanchez-Gracia A."/>
            <person name="Saranga D.J."/>
            <person name="Sato H."/>
            <person name="Schaeffer S.W."/>
            <person name="Schatz M.C."/>
            <person name="Schlenke T."/>
            <person name="Schwartz R."/>
            <person name="Segarra C."/>
            <person name="Singh R.S."/>
            <person name="Sirot L."/>
            <person name="Sirota M."/>
            <person name="Sisneros N.B."/>
            <person name="Smith C.D."/>
            <person name="Smith T.F."/>
            <person name="Spieth J."/>
            <person name="Stage D.E."/>
            <person name="Stark A."/>
            <person name="Stephan W."/>
            <person name="Strausberg R.L."/>
            <person name="Strempel S."/>
            <person name="Sturgill D."/>
            <person name="Sutton G."/>
            <person name="Sutton G.G."/>
            <person name="Tao W."/>
            <person name="Teichmann S."/>
            <person name="Tobari Y.N."/>
            <person name="Tomimura Y."/>
            <person name="Tsolas J.M."/>
            <person name="Valente V.L."/>
            <person name="Venter E."/>
            <person name="Venter J.C."/>
            <person name="Vicario S."/>
            <person name="Vieira F.G."/>
            <person name="Vilella A.J."/>
            <person name="Villasante A."/>
            <person name="Walenz B."/>
            <person name="Wang J."/>
            <person name="Wasserman M."/>
            <person name="Watts T."/>
            <person name="Wilson D."/>
            <person name="Wilson R.K."/>
            <person name="Wing R.A."/>
            <person name="Wolfner M.F."/>
            <person name="Wong A."/>
            <person name="Wong G.K."/>
            <person name="Wu C.I."/>
            <person name="Wu G."/>
            <person name="Yamamoto D."/>
            <person name="Yang H.P."/>
            <person name="Yang S.P."/>
            <person name="Yorke J.A."/>
            <person name="Yoshida K."/>
            <person name="Zdobnov E."/>
            <person name="Zhang P."/>
            <person name="Zhang Y."/>
            <person name="Zimin A.V."/>
            <person name="Baldwin J."/>
            <person name="Abdouelleil A."/>
            <person name="Abdulkadir J."/>
            <person name="Abebe A."/>
            <person name="Abera B."/>
            <person name="Abreu J."/>
            <person name="Acer S.C."/>
            <person name="Aftuck L."/>
            <person name="Alexander A."/>
            <person name="An P."/>
            <person name="Anderson E."/>
            <person name="Anderson S."/>
            <person name="Arachi H."/>
            <person name="Azer M."/>
            <person name="Bachantsang P."/>
            <person name="Barry A."/>
            <person name="Bayul T."/>
            <person name="Berlin A."/>
            <person name="Bessette D."/>
            <person name="Bloom T."/>
            <person name="Blye J."/>
            <person name="Boguslavskiy L."/>
            <person name="Bonnet C."/>
            <person name="Boukhgalter B."/>
            <person name="Bourzgui I."/>
            <person name="Brown A."/>
            <person name="Cahill P."/>
            <person name="Channer S."/>
            <person name="Cheshatsang Y."/>
            <person name="Chuda L."/>
            <person name="Citroen M."/>
            <person name="Collymore A."/>
            <person name="Cooke P."/>
            <person name="Costello M."/>
            <person name="D'Aco K."/>
            <person name="Daza R."/>
            <person name="De Haan G."/>
            <person name="DeGray S."/>
            <person name="DeMaso C."/>
            <person name="Dhargay N."/>
            <person name="Dooley K."/>
            <person name="Dooley E."/>
            <person name="Doricent M."/>
            <person name="Dorje P."/>
            <person name="Dorjee K."/>
            <person name="Dupes A."/>
            <person name="Elong R."/>
            <person name="Falk J."/>
            <person name="Farina A."/>
            <person name="Faro S."/>
            <person name="Ferguson D."/>
            <person name="Fisher S."/>
            <person name="Foley C.D."/>
            <person name="Franke A."/>
            <person name="Friedrich D."/>
            <person name="Gadbois L."/>
            <person name="Gearin G."/>
            <person name="Gearin C.R."/>
            <person name="Giannoukos G."/>
            <person name="Goode T."/>
            <person name="Graham J."/>
            <person name="Grandbois E."/>
            <person name="Grewal S."/>
            <person name="Gyaltsen K."/>
            <person name="Hafez N."/>
            <person name="Hagos B."/>
            <person name="Hall J."/>
            <person name="Henson C."/>
            <person name="Hollinger A."/>
            <person name="Honan T."/>
            <person name="Huard M.D."/>
            <person name="Hughes L."/>
            <person name="Hurhula B."/>
            <person name="Husby M.E."/>
            <person name="Kamat A."/>
            <person name="Kanga B."/>
            <person name="Kashin S."/>
            <person name="Khazanovich D."/>
            <person name="Kisner P."/>
            <person name="Lance K."/>
            <person name="Lara M."/>
            <person name="Lee W."/>
            <person name="Lennon N."/>
            <person name="Letendre F."/>
            <person name="LeVine R."/>
            <person name="Lipovsky A."/>
            <person name="Liu X."/>
            <person name="Liu J."/>
            <person name="Liu S."/>
            <person name="Lokyitsang T."/>
            <person name="Lokyitsang Y."/>
            <person name="Lubonja R."/>
            <person name="Lui A."/>
            <person name="MacDonald P."/>
            <person name="Magnisalis V."/>
            <person name="Maru K."/>
            <person name="Matthews C."/>
            <person name="McCusker W."/>
            <person name="McDonough S."/>
            <person name="Mehta T."/>
            <person name="Meldrim J."/>
            <person name="Meneus L."/>
            <person name="Mihai O."/>
            <person name="Mihalev A."/>
            <person name="Mihova T."/>
            <person name="Mittelman R."/>
            <person name="Mlenga V."/>
            <person name="Montmayeur A."/>
            <person name="Mulrain L."/>
            <person name="Navidi A."/>
            <person name="Naylor J."/>
            <person name="Negash T."/>
            <person name="Nguyen T."/>
            <person name="Nguyen N."/>
            <person name="Nicol R."/>
            <person name="Norbu C."/>
            <person name="Norbu N."/>
            <person name="Novod N."/>
            <person name="O'Neill B."/>
            <person name="Osman S."/>
            <person name="Markiewicz E."/>
            <person name="Oyono O.L."/>
            <person name="Patti C."/>
            <person name="Phunkhang P."/>
            <person name="Pierre F."/>
            <person name="Priest M."/>
            <person name="Raghuraman S."/>
            <person name="Rege F."/>
            <person name="Reyes R."/>
            <person name="Rise C."/>
            <person name="Rogov P."/>
            <person name="Ross K."/>
            <person name="Ryan E."/>
            <person name="Settipalli S."/>
            <person name="Shea T."/>
            <person name="Sherpa N."/>
            <person name="Shi L."/>
            <person name="Shih D."/>
            <person name="Sparrow T."/>
            <person name="Spaulding J."/>
            <person name="Stalker J."/>
            <person name="Stange-Thomann N."/>
            <person name="Stavropoulos S."/>
            <person name="Stone C."/>
            <person name="Strader C."/>
            <person name="Tesfaye S."/>
            <person name="Thomson T."/>
            <person name="Thoulutsang Y."/>
            <person name="Thoulutsang D."/>
            <person name="Topham K."/>
            <person name="Topping I."/>
            <person name="Tsamla T."/>
            <person name="Vassiliev H."/>
            <person name="Vo A."/>
            <person name="Wangchuk T."/>
            <person name="Wangdi T."/>
            <person name="Weiand M."/>
            <person name="Wilkinson J."/>
            <person name="Wilson A."/>
            <person name="Yadav S."/>
            <person name="Young G."/>
            <person name="Yu Q."/>
            <person name="Zembek L."/>
            <person name="Zhong D."/>
            <person name="Zimmer A."/>
            <person name="Zwirko Z."/>
            <person name="Jaffe D.B."/>
            <person name="Alvarez P."/>
            <person name="Brockman W."/>
            <person name="Butler J."/>
            <person name="Chin C."/>
            <person name="Gnerre S."/>
            <person name="Grabherr M."/>
            <person name="Kleber M."/>
            <person name="Mauceli E."/>
            <person name="MacCallum I."/>
        </authorList>
    </citation>
    <scope>NUCLEOTIDE SEQUENCE [LARGE SCALE GENOMIC DNA]</scope>
    <source>
        <strain evidence="3">MSH-3 / Tucson 14011-0111.49</strain>
    </source>
</reference>
<sequence length="90" mass="9858">MGRHPQRTESQSMGLGEACRARKKILADSARPAPPPTLQPDWKVVKVEESNGQQRQVILVLNEESGTNPEFAPDLEPPETTSMGIKPAIL</sequence>
<dbReference type="AlphaFoldDB" id="B4HCZ4"/>
<feature type="region of interest" description="Disordered" evidence="1">
    <location>
        <begin position="64"/>
        <end position="90"/>
    </location>
</feature>
<keyword evidence="3" id="KW-1185">Reference proteome</keyword>
<protein>
    <submittedName>
        <fullName evidence="2">GL24800</fullName>
    </submittedName>
</protein>
<dbReference type="Proteomes" id="UP000008744">
    <property type="component" value="Unassembled WGS sequence"/>
</dbReference>